<name>A0A943EKQ8_9FIRM</name>
<evidence type="ECO:0000256" key="1">
    <source>
        <dbReference type="HAMAP-Rule" id="MF_02062"/>
    </source>
</evidence>
<proteinExistence type="inferred from homology"/>
<comment type="function">
    <text evidence="1">Catalyzes the sodium-dependent transport of glutamate.</text>
</comment>
<dbReference type="EMBL" id="JAGZCZ010000005">
    <property type="protein sequence ID" value="MBS5519749.1"/>
    <property type="molecule type" value="Genomic_DNA"/>
</dbReference>
<comment type="subcellular location">
    <subcellularLocation>
        <location evidence="1">Cell membrane</location>
        <topology evidence="1">Multi-pass membrane protein</topology>
    </subcellularLocation>
</comment>
<dbReference type="Proteomes" id="UP000754226">
    <property type="component" value="Unassembled WGS sequence"/>
</dbReference>
<keyword evidence="1" id="KW-0739">Sodium transport</keyword>
<dbReference type="GO" id="GO:0015501">
    <property type="term" value="F:glutamate:sodium symporter activity"/>
    <property type="evidence" value="ECO:0007669"/>
    <property type="project" value="UniProtKB-UniRule"/>
</dbReference>
<organism evidence="2 3">
    <name type="scientific">Acidaminococcus intestini</name>
    <dbReference type="NCBI Taxonomy" id="187327"/>
    <lineage>
        <taxon>Bacteria</taxon>
        <taxon>Bacillati</taxon>
        <taxon>Bacillota</taxon>
        <taxon>Negativicutes</taxon>
        <taxon>Acidaminococcales</taxon>
        <taxon>Acidaminococcaceae</taxon>
        <taxon>Acidaminococcus</taxon>
    </lineage>
</organism>
<keyword evidence="1" id="KW-0813">Transport</keyword>
<accession>A0A943EKQ8</accession>
<dbReference type="Pfam" id="PF03616">
    <property type="entry name" value="Glt_symporter"/>
    <property type="match status" value="1"/>
</dbReference>
<evidence type="ECO:0000313" key="3">
    <source>
        <dbReference type="Proteomes" id="UP000754226"/>
    </source>
</evidence>
<protein>
    <recommendedName>
        <fullName evidence="1">Sodium/glutamate symporter</fullName>
    </recommendedName>
</protein>
<keyword evidence="1" id="KW-0472">Membrane</keyword>
<dbReference type="PANTHER" id="PTHR36178">
    <property type="entry name" value="SLR0625 PROTEIN"/>
    <property type="match status" value="1"/>
</dbReference>
<keyword evidence="1" id="KW-1133">Transmembrane helix</keyword>
<evidence type="ECO:0000313" key="2">
    <source>
        <dbReference type="EMBL" id="MBS5519749.1"/>
    </source>
</evidence>
<sequence length="406" mass="43120">MGGLAIKLDMFQSLALAVIAIWLGNWCRQKFPFLRKYCLPGAVVGGTIISLISLALYETGIAELSFDYKVANSLFYCIFFAASGAAASLSLLKKGGKLVIIFTISAAVLAILQNVLSVGIGVAMGVDPLIALMTGSTPMTGGHGNAAAFAPLAVAQGASAAMEVAIASATFGLIAGCMIGGPFGRWIIRRHHLEDPALDGQAEKAQETGKEVGTPMFKGDIVKAMFLMCFCLGLGAVFMAILKSLKINFPIHVCTMLAGILVRLYLDSKKDTPESLYEGIDTVGEFSLGLFVSLSIISMKLWQLAGLAGPMVVMLLAQVIMILIYCYVVDFYACGKNYDAAIIAVGHTGFGTGAVPVSMTTMKTVCDKYRYSKLAFFVVPVIGGFLSNITNAIIITWFINFCAGIR</sequence>
<keyword evidence="1" id="KW-0769">Symport</keyword>
<keyword evidence="1" id="KW-0029">Amino-acid transport</keyword>
<feature type="transmembrane region" description="Helical" evidence="1">
    <location>
        <begin position="340"/>
        <end position="362"/>
    </location>
</feature>
<feature type="transmembrane region" description="Helical" evidence="1">
    <location>
        <begin position="224"/>
        <end position="241"/>
    </location>
</feature>
<dbReference type="HAMAP" id="MF_02062">
    <property type="entry name" value="GltS"/>
    <property type="match status" value="1"/>
</dbReference>
<keyword evidence="1" id="KW-0915">Sodium</keyword>
<keyword evidence="1" id="KW-0406">Ion transport</keyword>
<keyword evidence="1" id="KW-1003">Cell membrane</keyword>
<dbReference type="InterPro" id="IPR004445">
    <property type="entry name" value="GltS"/>
</dbReference>
<reference evidence="2" key="1">
    <citation type="submission" date="2021-02" db="EMBL/GenBank/DDBJ databases">
        <title>Infant gut strain persistence is associated with maternal origin, phylogeny, and functional potential including surface adhesion and iron acquisition.</title>
        <authorList>
            <person name="Lou Y.C."/>
        </authorList>
    </citation>
    <scope>NUCLEOTIDE SEQUENCE</scope>
    <source>
        <strain evidence="2">L3_106_000M1_dasL3_106_000M1_concoct_15</strain>
    </source>
</reference>
<dbReference type="GO" id="GO:0015813">
    <property type="term" value="P:L-glutamate transmembrane transport"/>
    <property type="evidence" value="ECO:0007669"/>
    <property type="project" value="InterPro"/>
</dbReference>
<feature type="transmembrane region" description="Helical" evidence="1">
    <location>
        <begin position="99"/>
        <end position="126"/>
    </location>
</feature>
<feature type="transmembrane region" description="Helical" evidence="1">
    <location>
        <begin position="247"/>
        <end position="266"/>
    </location>
</feature>
<feature type="transmembrane region" description="Helical" evidence="1">
    <location>
        <begin position="37"/>
        <end position="57"/>
    </location>
</feature>
<feature type="transmembrane region" description="Helical" evidence="1">
    <location>
        <begin position="164"/>
        <end position="183"/>
    </location>
</feature>
<comment type="caution">
    <text evidence="2">The sequence shown here is derived from an EMBL/GenBank/DDBJ whole genome shotgun (WGS) entry which is preliminary data.</text>
</comment>
<feature type="transmembrane region" description="Helical" evidence="1">
    <location>
        <begin position="311"/>
        <end position="333"/>
    </location>
</feature>
<keyword evidence="1" id="KW-0812">Transmembrane</keyword>
<feature type="transmembrane region" description="Helical" evidence="1">
    <location>
        <begin position="73"/>
        <end position="92"/>
    </location>
</feature>
<feature type="transmembrane region" description="Helical" evidence="1">
    <location>
        <begin position="6"/>
        <end position="25"/>
    </location>
</feature>
<comment type="similarity">
    <text evidence="1">Belongs to the glutamate:Na(+) symporter (ESS) (TC 2.A.27) family.</text>
</comment>
<feature type="transmembrane region" description="Helical" evidence="1">
    <location>
        <begin position="374"/>
        <end position="399"/>
    </location>
</feature>
<dbReference type="AlphaFoldDB" id="A0A943EKQ8"/>
<dbReference type="PANTHER" id="PTHR36178:SF1">
    <property type="entry name" value="SODIUM_GLUTAMATE SYMPORTER"/>
    <property type="match status" value="1"/>
</dbReference>
<gene>
    <name evidence="2" type="ORF">KHX13_05385</name>
</gene>
<dbReference type="GO" id="GO:0005886">
    <property type="term" value="C:plasma membrane"/>
    <property type="evidence" value="ECO:0007669"/>
    <property type="project" value="UniProtKB-SubCell"/>
</dbReference>